<proteinExistence type="predicted"/>
<name>E4YRY8_OIKDI</name>
<dbReference type="EMBL" id="FN655163">
    <property type="protein sequence ID" value="CBY38230.1"/>
    <property type="molecule type" value="Genomic_DNA"/>
</dbReference>
<dbReference type="AlphaFoldDB" id="E4YRY8"/>
<evidence type="ECO:0008006" key="2">
    <source>
        <dbReference type="Google" id="ProtNLM"/>
    </source>
</evidence>
<reference evidence="1" key="1">
    <citation type="journal article" date="2010" name="Science">
        <title>Plasticity of animal genome architecture unmasked by rapid evolution of a pelagic tunicate.</title>
        <authorList>
            <person name="Denoeud F."/>
            <person name="Henriet S."/>
            <person name="Mungpakdee S."/>
            <person name="Aury J.M."/>
            <person name="Da Silva C."/>
            <person name="Brinkmann H."/>
            <person name="Mikhaleva J."/>
            <person name="Olsen L.C."/>
            <person name="Jubin C."/>
            <person name="Canestro C."/>
            <person name="Bouquet J.M."/>
            <person name="Danks G."/>
            <person name="Poulain J."/>
            <person name="Campsteijn C."/>
            <person name="Adamski M."/>
            <person name="Cross I."/>
            <person name="Yadetie F."/>
            <person name="Muffato M."/>
            <person name="Louis A."/>
            <person name="Butcher S."/>
            <person name="Tsagkogeorga G."/>
            <person name="Konrad A."/>
            <person name="Singh S."/>
            <person name="Jensen M.F."/>
            <person name="Cong E.H."/>
            <person name="Eikeseth-Otteraa H."/>
            <person name="Noel B."/>
            <person name="Anthouard V."/>
            <person name="Porcel B.M."/>
            <person name="Kachouri-Lafond R."/>
            <person name="Nishino A."/>
            <person name="Ugolini M."/>
            <person name="Chourrout P."/>
            <person name="Nishida H."/>
            <person name="Aasland R."/>
            <person name="Huzurbazar S."/>
            <person name="Westhof E."/>
            <person name="Delsuc F."/>
            <person name="Lehrach H."/>
            <person name="Reinhardt R."/>
            <person name="Weissenbach J."/>
            <person name="Roy S.W."/>
            <person name="Artiguenave F."/>
            <person name="Postlethwait J.H."/>
            <person name="Manak J.R."/>
            <person name="Thompson E.M."/>
            <person name="Jaillon O."/>
            <person name="Du Pasquier L."/>
            <person name="Boudinot P."/>
            <person name="Liberles D.A."/>
            <person name="Volff J.N."/>
            <person name="Philippe H."/>
            <person name="Lenhard B."/>
            <person name="Roest Crollius H."/>
            <person name="Wincker P."/>
            <person name="Chourrout D."/>
        </authorList>
    </citation>
    <scope>NUCLEOTIDE SEQUENCE [LARGE SCALE GENOMIC DNA]</scope>
</reference>
<evidence type="ECO:0000313" key="1">
    <source>
        <dbReference type="EMBL" id="CBY38230.1"/>
    </source>
</evidence>
<organism evidence="1">
    <name type="scientific">Oikopleura dioica</name>
    <name type="common">Tunicate</name>
    <dbReference type="NCBI Taxonomy" id="34765"/>
    <lineage>
        <taxon>Eukaryota</taxon>
        <taxon>Metazoa</taxon>
        <taxon>Chordata</taxon>
        <taxon>Tunicata</taxon>
        <taxon>Appendicularia</taxon>
        <taxon>Copelata</taxon>
        <taxon>Oikopleuridae</taxon>
        <taxon>Oikopleura</taxon>
    </lineage>
</organism>
<accession>E4YRY8</accession>
<sequence length="51" mass="5817">MSATFENLRMLICQSLETEGLTDRDVLTLAANYIEFLHGQIETEQENILSN</sequence>
<dbReference type="Proteomes" id="UP000011014">
    <property type="component" value="Unassembled WGS sequence"/>
</dbReference>
<protein>
    <recommendedName>
        <fullName evidence="2">BHLH domain-containing protein</fullName>
    </recommendedName>
</protein>
<gene>
    <name evidence="1" type="ORF">GSOID_T00031742001</name>
</gene>